<name>A0AAD6TXT4_9AGAR</name>
<sequence length="238" mass="25366">MRPRAPPRERCAPPMRAPPRDGVIVRPGSSRDVSALLGIAARTRVPCAPPPPRGTGYVSESALGSRPPVGDSLIRVRVTLLELAEPPGRGSPAPPPGVRDMCLTPRSDPALLSARPLRRALLFHGLLVRHWESRLDDDEGLLHPRPASSRCVSALLTGCPPTTNVVPCAPALGFSRAGGRPAPQPAALRSSGRRLFGAYKDKAERAPAITRAPTPPARRPPPPMDDAPRRPNLHCIPV</sequence>
<dbReference type="Proteomes" id="UP001222325">
    <property type="component" value="Unassembled WGS sequence"/>
</dbReference>
<dbReference type="EMBL" id="JARJCN010000041">
    <property type="protein sequence ID" value="KAJ7083298.1"/>
    <property type="molecule type" value="Genomic_DNA"/>
</dbReference>
<feature type="compositionally biased region" description="Pro residues" evidence="1">
    <location>
        <begin position="213"/>
        <end position="225"/>
    </location>
</feature>
<feature type="region of interest" description="Disordered" evidence="1">
    <location>
        <begin position="197"/>
        <end position="238"/>
    </location>
</feature>
<evidence type="ECO:0000313" key="3">
    <source>
        <dbReference type="Proteomes" id="UP001222325"/>
    </source>
</evidence>
<feature type="region of interest" description="Disordered" evidence="1">
    <location>
        <begin position="44"/>
        <end position="64"/>
    </location>
</feature>
<keyword evidence="3" id="KW-1185">Reference proteome</keyword>
<accession>A0AAD6TXT4</accession>
<proteinExistence type="predicted"/>
<feature type="region of interest" description="Disordered" evidence="1">
    <location>
        <begin position="1"/>
        <end position="27"/>
    </location>
</feature>
<comment type="caution">
    <text evidence="2">The sequence shown here is derived from an EMBL/GenBank/DDBJ whole genome shotgun (WGS) entry which is preliminary data.</text>
</comment>
<evidence type="ECO:0000256" key="1">
    <source>
        <dbReference type="SAM" id="MobiDB-lite"/>
    </source>
</evidence>
<reference evidence="2" key="1">
    <citation type="submission" date="2023-03" db="EMBL/GenBank/DDBJ databases">
        <title>Massive genome expansion in bonnet fungi (Mycena s.s.) driven by repeated elements and novel gene families across ecological guilds.</title>
        <authorList>
            <consortium name="Lawrence Berkeley National Laboratory"/>
            <person name="Harder C.B."/>
            <person name="Miyauchi S."/>
            <person name="Viragh M."/>
            <person name="Kuo A."/>
            <person name="Thoen E."/>
            <person name="Andreopoulos B."/>
            <person name="Lu D."/>
            <person name="Skrede I."/>
            <person name="Drula E."/>
            <person name="Henrissat B."/>
            <person name="Morin E."/>
            <person name="Kohler A."/>
            <person name="Barry K."/>
            <person name="LaButti K."/>
            <person name="Morin E."/>
            <person name="Salamov A."/>
            <person name="Lipzen A."/>
            <person name="Mereny Z."/>
            <person name="Hegedus B."/>
            <person name="Baldrian P."/>
            <person name="Stursova M."/>
            <person name="Weitz H."/>
            <person name="Taylor A."/>
            <person name="Grigoriev I.V."/>
            <person name="Nagy L.G."/>
            <person name="Martin F."/>
            <person name="Kauserud H."/>
        </authorList>
    </citation>
    <scope>NUCLEOTIDE SEQUENCE</scope>
    <source>
        <strain evidence="2">CBHHK173m</strain>
    </source>
</reference>
<dbReference type="AlphaFoldDB" id="A0AAD6TXT4"/>
<organism evidence="2 3">
    <name type="scientific">Mycena belliarum</name>
    <dbReference type="NCBI Taxonomy" id="1033014"/>
    <lineage>
        <taxon>Eukaryota</taxon>
        <taxon>Fungi</taxon>
        <taxon>Dikarya</taxon>
        <taxon>Basidiomycota</taxon>
        <taxon>Agaricomycotina</taxon>
        <taxon>Agaricomycetes</taxon>
        <taxon>Agaricomycetidae</taxon>
        <taxon>Agaricales</taxon>
        <taxon>Marasmiineae</taxon>
        <taxon>Mycenaceae</taxon>
        <taxon>Mycena</taxon>
    </lineage>
</organism>
<evidence type="ECO:0000313" key="2">
    <source>
        <dbReference type="EMBL" id="KAJ7083298.1"/>
    </source>
</evidence>
<gene>
    <name evidence="2" type="ORF">B0H15DRAFT_1024136</name>
</gene>
<feature type="compositionally biased region" description="Basic and acidic residues" evidence="1">
    <location>
        <begin position="1"/>
        <end position="11"/>
    </location>
</feature>
<protein>
    <submittedName>
        <fullName evidence="2">Uncharacterized protein</fullName>
    </submittedName>
</protein>